<reference evidence="2 3" key="1">
    <citation type="journal article" date="2017" name="Int J Environ Stud">
        <title>Does the Miocene-Pliocene relict legume Oxytropis triphylla form nitrogen-fixing nodules with a combination of bacterial strains?</title>
        <authorList>
            <person name="Safronova V."/>
            <person name="Belimov A."/>
            <person name="Sazanova A."/>
            <person name="Kuznetsova I."/>
            <person name="Popova J."/>
            <person name="Andronov E."/>
            <person name="Verkhozina A."/>
            <person name="Tikhonovich I."/>
        </authorList>
    </citation>
    <scope>NUCLEOTIDE SEQUENCE [LARGE SCALE GENOMIC DNA]</scope>
    <source>
        <strain evidence="2 3">Tri-38</strain>
    </source>
</reference>
<organism evidence="2 3">
    <name type="scientific">Phyllobacterium zundukense</name>
    <dbReference type="NCBI Taxonomy" id="1867719"/>
    <lineage>
        <taxon>Bacteria</taxon>
        <taxon>Pseudomonadati</taxon>
        <taxon>Pseudomonadota</taxon>
        <taxon>Alphaproteobacteria</taxon>
        <taxon>Hyphomicrobiales</taxon>
        <taxon>Phyllobacteriaceae</taxon>
        <taxon>Phyllobacterium</taxon>
    </lineage>
</organism>
<dbReference type="PANTHER" id="PTHR34504:SF2">
    <property type="entry name" value="UPF0150 PROTEIN SSL0259"/>
    <property type="match status" value="1"/>
</dbReference>
<feature type="domain" description="HicB-like antitoxin of toxin-antitoxin system" evidence="1">
    <location>
        <begin position="8"/>
        <end position="70"/>
    </location>
</feature>
<dbReference type="InterPro" id="IPR031807">
    <property type="entry name" value="HicB-like"/>
</dbReference>
<name>A0A2N9W3P5_9HYPH</name>
<accession>A0A2N9W3P5</accession>
<dbReference type="PANTHER" id="PTHR34504">
    <property type="entry name" value="ANTITOXIN HICB"/>
    <property type="match status" value="1"/>
</dbReference>
<comment type="caution">
    <text evidence="2">The sequence shown here is derived from an EMBL/GenBank/DDBJ whole genome shotgun (WGS) entry which is preliminary data.</text>
</comment>
<dbReference type="Pfam" id="PF15919">
    <property type="entry name" value="HicB_lk_antitox"/>
    <property type="match status" value="1"/>
</dbReference>
<keyword evidence="3" id="KW-1185">Reference proteome</keyword>
<sequence>MRVTYHKYPVVVSPLADEDGGGFGAYVPDLPGCMSDGDTPEEAVHNAYDAIEAWIEAASELGREIPAPSHKLTFA</sequence>
<dbReference type="SUPFAM" id="SSF143100">
    <property type="entry name" value="TTHA1013/TTHA0281-like"/>
    <property type="match status" value="1"/>
</dbReference>
<dbReference type="InterPro" id="IPR051404">
    <property type="entry name" value="TA_system_antitoxin"/>
</dbReference>
<evidence type="ECO:0000259" key="1">
    <source>
        <dbReference type="Pfam" id="PF15919"/>
    </source>
</evidence>
<protein>
    <submittedName>
        <fullName evidence="2">HicB family protein</fullName>
    </submittedName>
</protein>
<dbReference type="Gene3D" id="3.30.160.250">
    <property type="match status" value="1"/>
</dbReference>
<dbReference type="KEGG" id="pht:BLM14_11350"/>
<gene>
    <name evidence="2" type="ORF">B5P45_00720</name>
</gene>
<dbReference type="AlphaFoldDB" id="A0A2N9W3P5"/>
<dbReference type="OrthoDB" id="9807959at2"/>
<proteinExistence type="predicted"/>
<evidence type="ECO:0000313" key="2">
    <source>
        <dbReference type="EMBL" id="PIO46363.1"/>
    </source>
</evidence>
<dbReference type="Proteomes" id="UP000232163">
    <property type="component" value="Unassembled WGS sequence"/>
</dbReference>
<dbReference type="InterPro" id="IPR035069">
    <property type="entry name" value="TTHA1013/TTHA0281-like"/>
</dbReference>
<dbReference type="EMBL" id="MZMT01000003">
    <property type="protein sequence ID" value="PIO46363.1"/>
    <property type="molecule type" value="Genomic_DNA"/>
</dbReference>
<evidence type="ECO:0000313" key="3">
    <source>
        <dbReference type="Proteomes" id="UP000232163"/>
    </source>
</evidence>